<gene>
    <name evidence="1" type="ORF">EAS64_16435</name>
</gene>
<dbReference type="Proteomes" id="UP000460272">
    <property type="component" value="Unassembled WGS sequence"/>
</dbReference>
<sequence>MAAVRDNLAATAEETLKLARQLAADARDTDVPVAELVAQATMLGRLEQRREALIGELRRTTSAGIRRSQPGRPIREVVLEALGELGWPQNARFLEEYLWARQQLQLDSRAFASLRRDELRAWRRSPGARSAYIVPALNPDGTANPRWLTSSAWELPRRVVASTETERLFDLQKIIALRVRGSRGPLGTLLERSVAQILAIEPPPVSASLAATRAWRTHVRAHAAALIEATRSRDDEDRGQIAVRLAGLPEHDRIWGTGSVGQALRATPAQAIERITP</sequence>
<organism evidence="1 2">
    <name type="scientific">Trebonia kvetii</name>
    <dbReference type="NCBI Taxonomy" id="2480626"/>
    <lineage>
        <taxon>Bacteria</taxon>
        <taxon>Bacillati</taxon>
        <taxon>Actinomycetota</taxon>
        <taxon>Actinomycetes</taxon>
        <taxon>Streptosporangiales</taxon>
        <taxon>Treboniaceae</taxon>
        <taxon>Trebonia</taxon>
    </lineage>
</organism>
<protein>
    <submittedName>
        <fullName evidence="1">Uncharacterized protein</fullName>
    </submittedName>
</protein>
<dbReference type="AlphaFoldDB" id="A0A6P2BXY5"/>
<name>A0A6P2BXY5_9ACTN</name>
<accession>A0A6P2BXY5</accession>
<keyword evidence="2" id="KW-1185">Reference proteome</keyword>
<evidence type="ECO:0000313" key="1">
    <source>
        <dbReference type="EMBL" id="TVZ04009.1"/>
    </source>
</evidence>
<dbReference type="EMBL" id="RPFW01000003">
    <property type="protein sequence ID" value="TVZ04009.1"/>
    <property type="molecule type" value="Genomic_DNA"/>
</dbReference>
<comment type="caution">
    <text evidence="1">The sequence shown here is derived from an EMBL/GenBank/DDBJ whole genome shotgun (WGS) entry which is preliminary data.</text>
</comment>
<evidence type="ECO:0000313" key="2">
    <source>
        <dbReference type="Proteomes" id="UP000460272"/>
    </source>
</evidence>
<proteinExistence type="predicted"/>
<reference evidence="1 2" key="1">
    <citation type="submission" date="2018-11" db="EMBL/GenBank/DDBJ databases">
        <title>Trebonia kvetii gen.nov., sp.nov., a novel acidophilic actinobacterium, and proposal of the new actinobacterial family Treboniaceae fam. nov.</title>
        <authorList>
            <person name="Rapoport D."/>
            <person name="Sagova-Mareckova M."/>
            <person name="Sedlacek I."/>
            <person name="Provaznik J."/>
            <person name="Kralova S."/>
            <person name="Pavlinic D."/>
            <person name="Benes V."/>
            <person name="Kopecky J."/>
        </authorList>
    </citation>
    <scope>NUCLEOTIDE SEQUENCE [LARGE SCALE GENOMIC DNA]</scope>
    <source>
        <strain evidence="1 2">15Tr583</strain>
    </source>
</reference>